<dbReference type="KEGG" id="tng:GSTEN00023014G001"/>
<sequence length="41" mass="4481">MLWDKLCWLLALLALSSGGLPPSNEPLSAPRIFLSFKGKPL</sequence>
<feature type="chain" id="PRO_5010138817" evidence="1">
    <location>
        <begin position="19"/>
        <end position="41"/>
    </location>
</feature>
<reference evidence="2" key="2">
    <citation type="submission" date="2004-02" db="EMBL/GenBank/DDBJ databases">
        <authorList>
            <consortium name="Genoscope"/>
            <consortium name="Whitehead Institute Centre for Genome Research"/>
        </authorList>
    </citation>
    <scope>NUCLEOTIDE SEQUENCE</scope>
</reference>
<dbReference type="EMBL" id="CAAE01012360">
    <property type="protein sequence ID" value="CAF94611.1"/>
    <property type="molecule type" value="Genomic_DNA"/>
</dbReference>
<protein>
    <submittedName>
        <fullName evidence="2">(spotted green pufferfish) hypothetical protein</fullName>
    </submittedName>
</protein>
<evidence type="ECO:0000313" key="3">
    <source>
        <dbReference type="EMBL" id="CAG03551.1"/>
    </source>
</evidence>
<keyword evidence="1" id="KW-0732">Signal</keyword>
<accession>Q4SXM1</accession>
<dbReference type="EMBL" id="CAAE01014723">
    <property type="protein sequence ID" value="CAG03551.1"/>
    <property type="molecule type" value="Genomic_DNA"/>
</dbReference>
<organism evidence="2">
    <name type="scientific">Tetraodon nigroviridis</name>
    <name type="common">Spotted green pufferfish</name>
    <name type="synonym">Chelonodon nigroviridis</name>
    <dbReference type="NCBI Taxonomy" id="99883"/>
    <lineage>
        <taxon>Eukaryota</taxon>
        <taxon>Metazoa</taxon>
        <taxon>Chordata</taxon>
        <taxon>Craniata</taxon>
        <taxon>Vertebrata</taxon>
        <taxon>Euteleostomi</taxon>
        <taxon>Actinopterygii</taxon>
        <taxon>Neopterygii</taxon>
        <taxon>Teleostei</taxon>
        <taxon>Neoteleostei</taxon>
        <taxon>Acanthomorphata</taxon>
        <taxon>Eupercaria</taxon>
        <taxon>Tetraodontiformes</taxon>
        <taxon>Tetradontoidea</taxon>
        <taxon>Tetraodontidae</taxon>
        <taxon>Tetraodon</taxon>
    </lineage>
</organism>
<dbReference type="KEGG" id="tng:GSTEN00010769G001"/>
<name>Q4SXM1_TETNG</name>
<feature type="signal peptide" evidence="1">
    <location>
        <begin position="1"/>
        <end position="18"/>
    </location>
</feature>
<proteinExistence type="predicted"/>
<dbReference type="AlphaFoldDB" id="Q4SXM1"/>
<reference evidence="2" key="1">
    <citation type="journal article" date="2004" name="Nature">
        <title>Genome duplication in the teleost fish Tetraodon nigroviridis reveals the early vertebrate proto-karyotype.</title>
        <authorList>
            <person name="Jaillon O."/>
            <person name="Aury J.-M."/>
            <person name="Brunet F."/>
            <person name="Petit J.-L."/>
            <person name="Stange-Thomann N."/>
            <person name="Mauceli E."/>
            <person name="Bouneau L."/>
            <person name="Fischer C."/>
            <person name="Ozouf-Costaz C."/>
            <person name="Bernot A."/>
            <person name="Nicaud S."/>
            <person name="Jaffe D."/>
            <person name="Fisher S."/>
            <person name="Lutfalla G."/>
            <person name="Dossat C."/>
            <person name="Segurens B."/>
            <person name="Dasilva C."/>
            <person name="Salanoubat M."/>
            <person name="Levy M."/>
            <person name="Boudet N."/>
            <person name="Castellano S."/>
            <person name="Anthouard V."/>
            <person name="Jubin C."/>
            <person name="Castelli V."/>
            <person name="Katinka M."/>
            <person name="Vacherie B."/>
            <person name="Biemont C."/>
            <person name="Skalli Z."/>
            <person name="Cattolico L."/>
            <person name="Poulain J."/>
            <person name="De Berardinis V."/>
            <person name="Cruaud C."/>
            <person name="Duprat S."/>
            <person name="Brottier P."/>
            <person name="Coutanceau J.-P."/>
            <person name="Gouzy J."/>
            <person name="Parra G."/>
            <person name="Lardier G."/>
            <person name="Chapple C."/>
            <person name="McKernan K.J."/>
            <person name="McEwan P."/>
            <person name="Bosak S."/>
            <person name="Kellis M."/>
            <person name="Volff J.-N."/>
            <person name="Guigo R."/>
            <person name="Zody M.C."/>
            <person name="Mesirov J."/>
            <person name="Lindblad-Toh K."/>
            <person name="Birren B."/>
            <person name="Nusbaum C."/>
            <person name="Kahn D."/>
            <person name="Robinson-Rechavi M."/>
            <person name="Laudet V."/>
            <person name="Schachter V."/>
            <person name="Quetier F."/>
            <person name="Saurin W."/>
            <person name="Scarpelli C."/>
            <person name="Wincker P."/>
            <person name="Lander E.S."/>
            <person name="Weissenbach J."/>
            <person name="Roest Crollius H."/>
        </authorList>
    </citation>
    <scope>NUCLEOTIDE SEQUENCE [LARGE SCALE GENOMIC DNA]</scope>
</reference>
<comment type="caution">
    <text evidence="2">The sequence shown here is derived from an EMBL/GenBank/DDBJ whole genome shotgun (WGS) entry which is preliminary data.</text>
</comment>
<gene>
    <name evidence="2" type="ORF">GSTENG00010769001</name>
    <name evidence="3" type="ORF">GSTENG00023014001</name>
</gene>
<evidence type="ECO:0000313" key="2">
    <source>
        <dbReference type="EMBL" id="CAF94611.1"/>
    </source>
</evidence>
<evidence type="ECO:0000256" key="1">
    <source>
        <dbReference type="SAM" id="SignalP"/>
    </source>
</evidence>